<protein>
    <submittedName>
        <fullName evidence="3">DUF2490 domain-containing protein</fullName>
    </submittedName>
</protein>
<dbReference type="InterPro" id="IPR019619">
    <property type="entry name" value="DUF2490"/>
</dbReference>
<dbReference type="EMBL" id="JBHULC010000020">
    <property type="protein sequence ID" value="MFD2522464.1"/>
    <property type="molecule type" value="Genomic_DNA"/>
</dbReference>
<feature type="chain" id="PRO_5047030748" evidence="2">
    <location>
        <begin position="19"/>
        <end position="218"/>
    </location>
</feature>
<sequence>MKKCFFILILLLPLISVGQTKTTNLWTGINLSKSITKKISLELDGQWRITNNLSTTGSYIAELGANYKFNKRWEVSAFYRFISRRKYDKGDAAYVFQPYHRFYANLTYDRKVAFLKFAYRLRYQNQFKDDNGNLENNKSYLRNRLEVSYPNKTKFTPAISADLFYRMGEAFDELRYKAEVDYKFNKRNALTLGGFVSQEFTDSKLDDFTILLTYKLKL</sequence>
<evidence type="ECO:0000313" key="3">
    <source>
        <dbReference type="EMBL" id="MFD2522464.1"/>
    </source>
</evidence>
<dbReference type="SUPFAM" id="SSF56935">
    <property type="entry name" value="Porins"/>
    <property type="match status" value="1"/>
</dbReference>
<dbReference type="Gene3D" id="2.40.160.40">
    <property type="entry name" value="monomeric porin ompg"/>
    <property type="match status" value="1"/>
</dbReference>
<feature type="signal peptide" evidence="2">
    <location>
        <begin position="1"/>
        <end position="18"/>
    </location>
</feature>
<accession>A0ABW5J8W4</accession>
<name>A0ABW5J8W4_9BACT</name>
<evidence type="ECO:0000256" key="2">
    <source>
        <dbReference type="SAM" id="SignalP"/>
    </source>
</evidence>
<evidence type="ECO:0000313" key="4">
    <source>
        <dbReference type="Proteomes" id="UP001597510"/>
    </source>
</evidence>
<proteinExistence type="predicted"/>
<keyword evidence="1 2" id="KW-0732">Signal</keyword>
<dbReference type="RefSeq" id="WP_340240849.1">
    <property type="nucleotide sequence ID" value="NZ_JBBEWC010000027.1"/>
</dbReference>
<reference evidence="4" key="1">
    <citation type="journal article" date="2019" name="Int. J. Syst. Evol. Microbiol.">
        <title>The Global Catalogue of Microorganisms (GCM) 10K type strain sequencing project: providing services to taxonomists for standard genome sequencing and annotation.</title>
        <authorList>
            <consortium name="The Broad Institute Genomics Platform"/>
            <consortium name="The Broad Institute Genome Sequencing Center for Infectious Disease"/>
            <person name="Wu L."/>
            <person name="Ma J."/>
        </authorList>
    </citation>
    <scope>NUCLEOTIDE SEQUENCE [LARGE SCALE GENOMIC DNA]</scope>
    <source>
        <strain evidence="4">KCTC 52344</strain>
    </source>
</reference>
<organism evidence="3 4">
    <name type="scientific">Emticicia soli</name>
    <dbReference type="NCBI Taxonomy" id="2027878"/>
    <lineage>
        <taxon>Bacteria</taxon>
        <taxon>Pseudomonadati</taxon>
        <taxon>Bacteroidota</taxon>
        <taxon>Cytophagia</taxon>
        <taxon>Cytophagales</taxon>
        <taxon>Leadbetterellaceae</taxon>
        <taxon>Emticicia</taxon>
    </lineage>
</organism>
<dbReference type="Proteomes" id="UP001597510">
    <property type="component" value="Unassembled WGS sequence"/>
</dbReference>
<dbReference type="InterPro" id="IPR053713">
    <property type="entry name" value="Bact_OM_Channel_sf"/>
</dbReference>
<gene>
    <name evidence="3" type="ORF">ACFSR2_16315</name>
</gene>
<keyword evidence="4" id="KW-1185">Reference proteome</keyword>
<evidence type="ECO:0000256" key="1">
    <source>
        <dbReference type="ARBA" id="ARBA00022729"/>
    </source>
</evidence>
<comment type="caution">
    <text evidence="3">The sequence shown here is derived from an EMBL/GenBank/DDBJ whole genome shotgun (WGS) entry which is preliminary data.</text>
</comment>
<dbReference type="Pfam" id="PF10677">
    <property type="entry name" value="DUF2490"/>
    <property type="match status" value="1"/>
</dbReference>